<protein>
    <recommendedName>
        <fullName evidence="1 2">Molybdenum cofactor biosynthesis protein B</fullName>
    </recommendedName>
</protein>
<evidence type="ECO:0000256" key="1">
    <source>
        <dbReference type="ARBA" id="ARBA00015262"/>
    </source>
</evidence>
<dbReference type="RefSeq" id="WP_024006510.1">
    <property type="nucleotide sequence ID" value="NZ_KI650981.1"/>
</dbReference>
<evidence type="ECO:0000259" key="3">
    <source>
        <dbReference type="SMART" id="SM00852"/>
    </source>
</evidence>
<dbReference type="SMART" id="SM00852">
    <property type="entry name" value="MoCF_biosynth"/>
    <property type="match status" value="1"/>
</dbReference>
<evidence type="ECO:0000256" key="2">
    <source>
        <dbReference type="PIRNR" id="PIRNR006443"/>
    </source>
</evidence>
<comment type="caution">
    <text evidence="4">The sequence shown here is derived from an EMBL/GenBank/DDBJ whole genome shotgun (WGS) entry which is preliminary data.</text>
</comment>
<dbReference type="OrthoDB" id="9784492at2"/>
<dbReference type="InterPro" id="IPR001453">
    <property type="entry name" value="MoaB/Mog_dom"/>
</dbReference>
<accession>V8QP86</accession>
<dbReference type="HOGENOM" id="CLU_077358_2_2_4"/>
<dbReference type="CDD" id="cd00886">
    <property type="entry name" value="MogA_MoaB"/>
    <property type="match status" value="1"/>
</dbReference>
<comment type="pathway">
    <text evidence="2">Cofactor biosynthesis; molybdopterin biosynthesis.</text>
</comment>
<dbReference type="Pfam" id="PF00994">
    <property type="entry name" value="MoCF_biosynth"/>
    <property type="match status" value="1"/>
</dbReference>
<dbReference type="EMBL" id="AYXT01000012">
    <property type="protein sequence ID" value="ETF01138.1"/>
    <property type="molecule type" value="Genomic_DNA"/>
</dbReference>
<dbReference type="Proteomes" id="UP000018733">
    <property type="component" value="Unassembled WGS sequence"/>
</dbReference>
<dbReference type="UniPathway" id="UPA00344"/>
<comment type="function">
    <text evidence="2">May be involved in the biosynthesis of molybdopterin.</text>
</comment>
<dbReference type="STRING" id="1424334.W822_17870"/>
<name>V8QP86_9BURK</name>
<dbReference type="AlphaFoldDB" id="V8QP86"/>
<keyword evidence="5" id="KW-1185">Reference proteome</keyword>
<dbReference type="PANTHER" id="PTHR43232">
    <property type="entry name" value="MOLYBDENUM COFACTOR BIOSYNTHESIS PROTEIN B"/>
    <property type="match status" value="1"/>
</dbReference>
<dbReference type="InterPro" id="IPR036425">
    <property type="entry name" value="MoaB/Mog-like_dom_sf"/>
</dbReference>
<dbReference type="PIRSF" id="PIRSF006443">
    <property type="entry name" value="MoaB"/>
    <property type="match status" value="1"/>
</dbReference>
<evidence type="ECO:0000313" key="4">
    <source>
        <dbReference type="EMBL" id="ETF01138.1"/>
    </source>
</evidence>
<dbReference type="SUPFAM" id="SSF53218">
    <property type="entry name" value="Molybdenum cofactor biosynthesis proteins"/>
    <property type="match status" value="1"/>
</dbReference>
<dbReference type="eggNOG" id="COG0521">
    <property type="taxonomic scope" value="Bacteria"/>
</dbReference>
<organism evidence="4 5">
    <name type="scientific">Advenella kashmirensis W13003</name>
    <dbReference type="NCBI Taxonomy" id="1424334"/>
    <lineage>
        <taxon>Bacteria</taxon>
        <taxon>Pseudomonadati</taxon>
        <taxon>Pseudomonadota</taxon>
        <taxon>Betaproteobacteria</taxon>
        <taxon>Burkholderiales</taxon>
        <taxon>Alcaligenaceae</taxon>
    </lineage>
</organism>
<evidence type="ECO:0000313" key="5">
    <source>
        <dbReference type="Proteomes" id="UP000018733"/>
    </source>
</evidence>
<dbReference type="NCBIfam" id="TIGR00177">
    <property type="entry name" value="molyb_syn"/>
    <property type="match status" value="1"/>
</dbReference>
<proteinExistence type="inferred from homology"/>
<dbReference type="PANTHER" id="PTHR43232:SF2">
    <property type="entry name" value="MOLYBDENUM COFACTOR BIOSYNTHESIS PROTEIN B"/>
    <property type="match status" value="1"/>
</dbReference>
<reference evidence="4 5" key="1">
    <citation type="journal article" date="2014" name="Genome Announc.">
        <title>Draft Genome Sequence of Advenella kashmirensis Strain W13003, a Polycyclic Aromatic Hydrocarbon-Degrading Bacterium.</title>
        <authorList>
            <person name="Wang X."/>
            <person name="Jin D."/>
            <person name="Zhou L."/>
            <person name="Wu L."/>
            <person name="An W."/>
            <person name="Zhao L."/>
        </authorList>
    </citation>
    <scope>NUCLEOTIDE SEQUENCE [LARGE SCALE GENOMIC DNA]</scope>
    <source>
        <strain evidence="4 5">W13003</strain>
    </source>
</reference>
<dbReference type="PATRIC" id="fig|1424334.3.peg.3593"/>
<sequence>MKSLTDNDSKVALRIALLTIHDTRKPETDTSAHYLAGAIEASGHVIADRAICPDNRYAIRKYLSDWILRDDVHIIVTNGGTGMRDKNSTLAAVTPLFDTDIAGFGELFRAYSFADIGSSGLQSNAVGGKANNTLIFCLPGSTGACRLGWEKILREQLDSHHQPCNFASAYAKRD</sequence>
<gene>
    <name evidence="4" type="ORF">W822_17870</name>
</gene>
<dbReference type="GO" id="GO:0005829">
    <property type="term" value="C:cytosol"/>
    <property type="evidence" value="ECO:0007669"/>
    <property type="project" value="TreeGrafter"/>
</dbReference>
<dbReference type="InterPro" id="IPR012245">
    <property type="entry name" value="MoaB"/>
</dbReference>
<dbReference type="GO" id="GO:0006777">
    <property type="term" value="P:Mo-molybdopterin cofactor biosynthetic process"/>
    <property type="evidence" value="ECO:0007669"/>
    <property type="project" value="UniProtKB-UniRule"/>
</dbReference>
<feature type="domain" description="MoaB/Mog" evidence="3">
    <location>
        <begin position="16"/>
        <end position="160"/>
    </location>
</feature>
<comment type="similarity">
    <text evidence="2">Belongs to the MoaB/Mog family.</text>
</comment>
<dbReference type="Gene3D" id="3.40.980.10">
    <property type="entry name" value="MoaB/Mog-like domain"/>
    <property type="match status" value="1"/>
</dbReference>
<keyword evidence="2" id="KW-0501">Molybdenum cofactor biosynthesis</keyword>